<sequence>MLKIIKEREEEFNDKFSKLKIHNEIVGTCFRDALVVMQLEAHNKETTKLLLQAVVKLVEGKRKVVGTGPEAHCLTCHGHIAAGECDCDGYNLALAELSKELKSIISSI</sequence>
<protein>
    <submittedName>
        <fullName evidence="1">Uncharacterized protein</fullName>
    </submittedName>
</protein>
<evidence type="ECO:0000313" key="1">
    <source>
        <dbReference type="EMBL" id="AKH47012.1"/>
    </source>
</evidence>
<reference evidence="1" key="2">
    <citation type="submission" date="2015-03" db="EMBL/GenBank/DDBJ databases">
        <authorList>
            <person name="Chow C.-E.T."/>
            <person name="Winget D.M."/>
            <person name="White R.A.III."/>
            <person name="Hallam S.J."/>
            <person name="Suttle C.A."/>
        </authorList>
    </citation>
    <scope>NUCLEOTIDE SEQUENCE</scope>
    <source>
        <strain evidence="1">Anoxic2_4</strain>
    </source>
</reference>
<proteinExistence type="predicted"/>
<name>A0A0F7L686_9VIRU</name>
<accession>A0A0F7L686</accession>
<reference evidence="1" key="1">
    <citation type="journal article" date="2015" name="Front. Microbiol.">
        <title>Combining genomic sequencing methods to explore viral diversity and reveal potential virus-host interactions.</title>
        <authorList>
            <person name="Chow C.E."/>
            <person name="Winget D.M."/>
            <person name="White R.A.III."/>
            <person name="Hallam S.J."/>
            <person name="Suttle C.A."/>
        </authorList>
    </citation>
    <scope>NUCLEOTIDE SEQUENCE</scope>
    <source>
        <strain evidence="1">Anoxic2_4</strain>
    </source>
</reference>
<dbReference type="EMBL" id="KR029588">
    <property type="protein sequence ID" value="AKH47012.1"/>
    <property type="molecule type" value="Genomic_DNA"/>
</dbReference>
<organism evidence="1">
    <name type="scientific">uncultured marine virus</name>
    <dbReference type="NCBI Taxonomy" id="186617"/>
    <lineage>
        <taxon>Viruses</taxon>
        <taxon>environmental samples</taxon>
    </lineage>
</organism>